<dbReference type="SUPFAM" id="SSF55120">
    <property type="entry name" value="Pseudouridine synthase"/>
    <property type="match status" value="1"/>
</dbReference>
<dbReference type="PANTHER" id="PTHR11142">
    <property type="entry name" value="PSEUDOURIDYLATE SYNTHASE"/>
    <property type="match status" value="1"/>
</dbReference>
<name>A0A316Z235_9BASI</name>
<feature type="compositionally biased region" description="Low complexity" evidence="4">
    <location>
        <begin position="29"/>
        <end position="39"/>
    </location>
</feature>
<dbReference type="Gene3D" id="3.30.70.660">
    <property type="entry name" value="Pseudouridine synthase I, catalytic domain, C-terminal subdomain"/>
    <property type="match status" value="1"/>
</dbReference>
<comment type="similarity">
    <text evidence="1">Belongs to the tRNA pseudouridine synthase TruA family.</text>
</comment>
<dbReference type="RefSeq" id="XP_025595307.1">
    <property type="nucleotide sequence ID" value="XM_025740395.1"/>
</dbReference>
<evidence type="ECO:0000313" key="6">
    <source>
        <dbReference type="EMBL" id="PWN95028.1"/>
    </source>
</evidence>
<keyword evidence="3" id="KW-0413">Isomerase</keyword>
<dbReference type="InterPro" id="IPR020094">
    <property type="entry name" value="TruA/RsuA/RluB/E/F_N"/>
</dbReference>
<dbReference type="InterPro" id="IPR001406">
    <property type="entry name" value="PsdUridine_synth_TruA"/>
</dbReference>
<dbReference type="Pfam" id="PF01416">
    <property type="entry name" value="PseudoU_synth_1"/>
    <property type="match status" value="1"/>
</dbReference>
<accession>A0A316Z235</accession>
<organism evidence="6 7">
    <name type="scientific">Tilletiopsis washingtonensis</name>
    <dbReference type="NCBI Taxonomy" id="58919"/>
    <lineage>
        <taxon>Eukaryota</taxon>
        <taxon>Fungi</taxon>
        <taxon>Dikarya</taxon>
        <taxon>Basidiomycota</taxon>
        <taxon>Ustilaginomycotina</taxon>
        <taxon>Exobasidiomycetes</taxon>
        <taxon>Entylomatales</taxon>
        <taxon>Entylomatales incertae sedis</taxon>
        <taxon>Tilletiopsis</taxon>
    </lineage>
</organism>
<dbReference type="GO" id="GO:0005634">
    <property type="term" value="C:nucleus"/>
    <property type="evidence" value="ECO:0007669"/>
    <property type="project" value="TreeGrafter"/>
</dbReference>
<dbReference type="GeneID" id="37267941"/>
<dbReference type="AlphaFoldDB" id="A0A316Z235"/>
<keyword evidence="2" id="KW-0819">tRNA processing</keyword>
<evidence type="ECO:0000256" key="1">
    <source>
        <dbReference type="ARBA" id="ARBA00009375"/>
    </source>
</evidence>
<dbReference type="GO" id="GO:1990481">
    <property type="term" value="P:mRNA pseudouridine synthesis"/>
    <property type="evidence" value="ECO:0007669"/>
    <property type="project" value="TreeGrafter"/>
</dbReference>
<feature type="compositionally biased region" description="Low complexity" evidence="4">
    <location>
        <begin position="73"/>
        <end position="83"/>
    </location>
</feature>
<dbReference type="HAMAP" id="MF_00171">
    <property type="entry name" value="TruA"/>
    <property type="match status" value="1"/>
</dbReference>
<dbReference type="InterPro" id="IPR020097">
    <property type="entry name" value="PsdUridine_synth_TruA_a/b_dom"/>
</dbReference>
<evidence type="ECO:0000313" key="7">
    <source>
        <dbReference type="Proteomes" id="UP000245946"/>
    </source>
</evidence>
<dbReference type="EMBL" id="KZ819307">
    <property type="protein sequence ID" value="PWN95028.1"/>
    <property type="molecule type" value="Genomic_DNA"/>
</dbReference>
<feature type="domain" description="Pseudouridine synthase I TruA alpha/beta" evidence="5">
    <location>
        <begin position="282"/>
        <end position="385"/>
    </location>
</feature>
<feature type="region of interest" description="Disordered" evidence="4">
    <location>
        <begin position="73"/>
        <end position="106"/>
    </location>
</feature>
<dbReference type="PANTHER" id="PTHR11142:SF5">
    <property type="entry name" value="TRNA PSEUDOURIDINE(38_39) SYNTHASE"/>
    <property type="match status" value="1"/>
</dbReference>
<proteinExistence type="inferred from homology"/>
<evidence type="ECO:0000259" key="5">
    <source>
        <dbReference type="Pfam" id="PF01416"/>
    </source>
</evidence>
<dbReference type="GO" id="GO:0003723">
    <property type="term" value="F:RNA binding"/>
    <property type="evidence" value="ECO:0007669"/>
    <property type="project" value="InterPro"/>
</dbReference>
<dbReference type="OrthoDB" id="25767at2759"/>
<evidence type="ECO:0000256" key="4">
    <source>
        <dbReference type="SAM" id="MobiDB-lite"/>
    </source>
</evidence>
<dbReference type="Proteomes" id="UP000245946">
    <property type="component" value="Unassembled WGS sequence"/>
</dbReference>
<dbReference type="GO" id="GO:0031119">
    <property type="term" value="P:tRNA pseudouridine synthesis"/>
    <property type="evidence" value="ECO:0007669"/>
    <property type="project" value="TreeGrafter"/>
</dbReference>
<dbReference type="InterPro" id="IPR020095">
    <property type="entry name" value="PsdUridine_synth_TruA_C"/>
</dbReference>
<protein>
    <submittedName>
        <fullName evidence="6">tRNA pseudouridine synthase</fullName>
    </submittedName>
</protein>
<dbReference type="GO" id="GO:0009982">
    <property type="term" value="F:pseudouridine synthase activity"/>
    <property type="evidence" value="ECO:0007669"/>
    <property type="project" value="InterPro"/>
</dbReference>
<sequence length="634" mass="69830">MARKPWEPDTAGAGRVWTIQNGTVPYGGASASAASSAPASPAPEPAAIDYDAYSTEQLRSRIAELEASLAAAQQQQAASSSSATRDAEVLPRRKRNGQPYKEPRPFDFSIQPQRKIALRFCYDGSHYGGLAAQHGAVTPLPTVEALLWHALVEARLVDGSLGMEATGWTRCGRTDKGVSAAGQVVALWIRSRKVDERADRAKYEEELRQRREQEELPYIVALNRILPLSIRVLAWSPVSPSFSARFSCRYRHYKYFFPLGSPLPSNAVGPTPRLDLVAMRDAASRLLGDHDFRNLCRVDPTKQLTNFRRRIDGVSIDEVPRTWSSGQVPSSAAVAVADDEEPMLVLNLRGTAFLYHQVRHIMSILMLVGAGLEKPQIVDELLNTSAGGVARDARWAWEHGVSAKNGRIVLPGSTATEDDGIVADGTPTGPVLKRNVPGHEEFNFTPEEQARAEAVLEQLTVFAAKPQYEMAHEAPLVLWDCGFRPNELAWRAGTYDGPLPAPEGADLSSAATLTAAQLHSEWTRRATAAQLWRHFVWANPAPLHGTQKPSKTFAEDRFPALPHYTPEERSKFQIVPLGNGWCKPGSYWRGLVNAKREESAEEKNAAWLIGAGKRRAEKKGITPMQLAKGRNHRE</sequence>
<evidence type="ECO:0000256" key="2">
    <source>
        <dbReference type="ARBA" id="ARBA00022694"/>
    </source>
</evidence>
<keyword evidence="7" id="KW-1185">Reference proteome</keyword>
<dbReference type="GO" id="GO:0005737">
    <property type="term" value="C:cytoplasm"/>
    <property type="evidence" value="ECO:0007669"/>
    <property type="project" value="TreeGrafter"/>
</dbReference>
<dbReference type="STRING" id="58919.A0A316Z235"/>
<dbReference type="Gene3D" id="3.30.70.580">
    <property type="entry name" value="Pseudouridine synthase I, catalytic domain, N-terminal subdomain"/>
    <property type="match status" value="1"/>
</dbReference>
<feature type="region of interest" description="Disordered" evidence="4">
    <location>
        <begin position="27"/>
        <end position="48"/>
    </location>
</feature>
<gene>
    <name evidence="6" type="ORF">FA09DRAFT_302154</name>
</gene>
<reference evidence="6 7" key="1">
    <citation type="journal article" date="2018" name="Mol. Biol. Evol.">
        <title>Broad Genomic Sampling Reveals a Smut Pathogenic Ancestry of the Fungal Clade Ustilaginomycotina.</title>
        <authorList>
            <person name="Kijpornyongpan T."/>
            <person name="Mondo S.J."/>
            <person name="Barry K."/>
            <person name="Sandor L."/>
            <person name="Lee J."/>
            <person name="Lipzen A."/>
            <person name="Pangilinan J."/>
            <person name="LaButti K."/>
            <person name="Hainaut M."/>
            <person name="Henrissat B."/>
            <person name="Grigoriev I.V."/>
            <person name="Spatafora J.W."/>
            <person name="Aime M.C."/>
        </authorList>
    </citation>
    <scope>NUCLEOTIDE SEQUENCE [LARGE SCALE GENOMIC DNA]</scope>
    <source>
        <strain evidence="6 7">MCA 4186</strain>
    </source>
</reference>
<dbReference type="InterPro" id="IPR020103">
    <property type="entry name" value="PsdUridine_synth_cat_dom_sf"/>
</dbReference>
<evidence type="ECO:0000256" key="3">
    <source>
        <dbReference type="ARBA" id="ARBA00023235"/>
    </source>
</evidence>